<feature type="region of interest" description="Disordered" evidence="1">
    <location>
        <begin position="188"/>
        <end position="208"/>
    </location>
</feature>
<dbReference type="GO" id="GO:0009306">
    <property type="term" value="P:protein secretion"/>
    <property type="evidence" value="ECO:0007669"/>
    <property type="project" value="InterPro"/>
</dbReference>
<organism evidence="2 3">
    <name type="scientific">Candidatus Avipropionibacterium avicola</name>
    <dbReference type="NCBI Taxonomy" id="2840701"/>
    <lineage>
        <taxon>Bacteria</taxon>
        <taxon>Bacillati</taxon>
        <taxon>Actinomycetota</taxon>
        <taxon>Actinomycetes</taxon>
        <taxon>Propionibacteriales</taxon>
        <taxon>Propionibacteriaceae</taxon>
        <taxon>Propionibacteriaceae incertae sedis</taxon>
        <taxon>Candidatus Avipropionibacterium</taxon>
    </lineage>
</organism>
<feature type="non-terminal residue" evidence="2">
    <location>
        <position position="1"/>
    </location>
</feature>
<reference evidence="2" key="2">
    <citation type="journal article" date="2021" name="PeerJ">
        <title>Extensive microbial diversity within the chicken gut microbiome revealed by metagenomics and culture.</title>
        <authorList>
            <person name="Gilroy R."/>
            <person name="Ravi A."/>
            <person name="Getino M."/>
            <person name="Pursley I."/>
            <person name="Horton D.L."/>
            <person name="Alikhan N.F."/>
            <person name="Baker D."/>
            <person name="Gharbi K."/>
            <person name="Hall N."/>
            <person name="Watson M."/>
            <person name="Adriaenssens E.M."/>
            <person name="Foster-Nyarko E."/>
            <person name="Jarju S."/>
            <person name="Secka A."/>
            <person name="Antonio M."/>
            <person name="Oren A."/>
            <person name="Chaudhuri R.R."/>
            <person name="La Ragione R."/>
            <person name="Hildebrand F."/>
            <person name="Pallen M.J."/>
        </authorList>
    </citation>
    <scope>NUCLEOTIDE SEQUENCE</scope>
    <source>
        <strain evidence="2">ChiGjej1B1-24693</strain>
    </source>
</reference>
<feature type="region of interest" description="Disordered" evidence="1">
    <location>
        <begin position="1"/>
        <end position="100"/>
    </location>
</feature>
<evidence type="ECO:0000313" key="3">
    <source>
        <dbReference type="Proteomes" id="UP000886842"/>
    </source>
</evidence>
<accession>A0A9D1KM65</accession>
<evidence type="ECO:0000313" key="2">
    <source>
        <dbReference type="EMBL" id="HIT75151.1"/>
    </source>
</evidence>
<dbReference type="EMBL" id="DVLP01000187">
    <property type="protein sequence ID" value="HIT75151.1"/>
    <property type="molecule type" value="Genomic_DNA"/>
</dbReference>
<gene>
    <name evidence="2" type="ORF">IAA98_06175</name>
</gene>
<feature type="compositionally biased region" description="Gly residues" evidence="1">
    <location>
        <begin position="65"/>
        <end position="100"/>
    </location>
</feature>
<protein>
    <recommendedName>
        <fullName evidence="4">WXG100 family type VII secretion target</fullName>
    </recommendedName>
</protein>
<dbReference type="Pfam" id="PF10824">
    <property type="entry name" value="T7SS_ESX_EspC"/>
    <property type="match status" value="1"/>
</dbReference>
<dbReference type="Proteomes" id="UP000886842">
    <property type="component" value="Unassembled WGS sequence"/>
</dbReference>
<evidence type="ECO:0008006" key="4">
    <source>
        <dbReference type="Google" id="ProtNLM"/>
    </source>
</evidence>
<comment type="caution">
    <text evidence="2">The sequence shown here is derived from an EMBL/GenBank/DDBJ whole genome shotgun (WGS) entry which is preliminary data.</text>
</comment>
<proteinExistence type="predicted"/>
<dbReference type="InterPro" id="IPR022536">
    <property type="entry name" value="EspC"/>
</dbReference>
<evidence type="ECO:0000256" key="1">
    <source>
        <dbReference type="SAM" id="MobiDB-lite"/>
    </source>
</evidence>
<dbReference type="AlphaFoldDB" id="A0A9D1KM65"/>
<reference evidence="2" key="1">
    <citation type="submission" date="2020-10" db="EMBL/GenBank/DDBJ databases">
        <authorList>
            <person name="Gilroy R."/>
        </authorList>
    </citation>
    <scope>NUCLEOTIDE SEQUENCE</scope>
    <source>
        <strain evidence="2">ChiGjej1B1-24693</strain>
    </source>
</reference>
<name>A0A9D1KM65_9ACTN</name>
<sequence length="208" mass="20397">RDPTPIDNIDPPMARLPDEDGGKYRPPGGPGTGDGPGGIDVPKPGTDGPDLGGPGPGGIDAPDVGGAGGGGGGIGAGGGGLGGGGIGGGGGAGVGGAGAGEGQVEEVELSVAVGDLRDEATRWDEVKQAFTNPVTKVGQADFDTEDGHGKLVGEMLPAYRELVSSMKTWGDRGLTEFDSIAETLRTAATNYDDTEAENEGQANNSTNA</sequence>